<dbReference type="PIRSF" id="PIRSF006487">
    <property type="entry name" value="GcvT"/>
    <property type="match status" value="1"/>
</dbReference>
<evidence type="ECO:0000256" key="2">
    <source>
        <dbReference type="ARBA" id="ARBA00012616"/>
    </source>
</evidence>
<dbReference type="EMBL" id="JBHUEO010000004">
    <property type="protein sequence ID" value="MFD1705388.1"/>
    <property type="molecule type" value="Genomic_DNA"/>
</dbReference>
<dbReference type="GO" id="GO:0004047">
    <property type="term" value="F:aminomethyltransferase activity"/>
    <property type="evidence" value="ECO:0007669"/>
    <property type="project" value="UniProtKB-EC"/>
</dbReference>
<dbReference type="NCBIfam" id="NF001567">
    <property type="entry name" value="PRK00389.1"/>
    <property type="match status" value="1"/>
</dbReference>
<keyword evidence="3 7" id="KW-0032">Aminotransferase</keyword>
<protein>
    <recommendedName>
        <fullName evidence="2 7">Aminomethyltransferase</fullName>
        <ecNumber evidence="2 7">2.1.2.10</ecNumber>
    </recommendedName>
    <alternativeName>
        <fullName evidence="5 7">Glycine cleavage system T protein</fullName>
    </alternativeName>
</protein>
<dbReference type="RefSeq" id="WP_380771764.1">
    <property type="nucleotide sequence ID" value="NZ_JBHUEO010000004.1"/>
</dbReference>
<comment type="similarity">
    <text evidence="1 7">Belongs to the GcvT family.</text>
</comment>
<dbReference type="EC" id="2.1.2.10" evidence="2 7"/>
<sequence length="368" mass="41406">MADLKKTPLHPLYKESGAKTIDFGGWDMPVQFSGIKDEHEAVRTKAGIFDVSHMGEMVIKGRDSLSFLQKMMTNDFSRLKDGDAMYTAMCYENGGTVDDLLVYRFSEEEYFLVVNAANTEKDYDWLQEHASGDVNIENVSDQYGLIAIQGPKAQDILQKVTENTDLSEIRFFKFKRNVDLDGAKALISRTGYTGEDGFEIYCQAIDSVKIWKRLLEAGKEEGMVPCGLGARDTLRFEAGLPLYGQELSSEISPLEAGLGFAVKLNKEADFIGKETLRKQKEQGVERKLAGIEMIDRGIPRTGYRVFSGNEEIGYITSGTQSPTLKKNIGWALIKSDYNHEGSEVEVEVRKKRLKAKIIQTPFYKRPKK</sequence>
<comment type="function">
    <text evidence="7">The glycine cleavage system catalyzes the degradation of glycine.</text>
</comment>
<dbReference type="InterPro" id="IPR013977">
    <property type="entry name" value="GcvT_C"/>
</dbReference>
<dbReference type="InterPro" id="IPR006222">
    <property type="entry name" value="GCVT_N"/>
</dbReference>
<comment type="catalytic activity">
    <reaction evidence="6 7">
        <text>N(6)-[(R)-S(8)-aminomethyldihydrolipoyl]-L-lysyl-[protein] + (6S)-5,6,7,8-tetrahydrofolate = N(6)-[(R)-dihydrolipoyl]-L-lysyl-[protein] + (6R)-5,10-methylene-5,6,7,8-tetrahydrofolate + NH4(+)</text>
        <dbReference type="Rhea" id="RHEA:16945"/>
        <dbReference type="Rhea" id="RHEA-COMP:10475"/>
        <dbReference type="Rhea" id="RHEA-COMP:10492"/>
        <dbReference type="ChEBI" id="CHEBI:15636"/>
        <dbReference type="ChEBI" id="CHEBI:28938"/>
        <dbReference type="ChEBI" id="CHEBI:57453"/>
        <dbReference type="ChEBI" id="CHEBI:83100"/>
        <dbReference type="ChEBI" id="CHEBI:83143"/>
        <dbReference type="EC" id="2.1.2.10"/>
    </reaction>
</comment>
<keyword evidence="11" id="KW-1185">Reference proteome</keyword>
<dbReference type="SUPFAM" id="SSF101790">
    <property type="entry name" value="Aminomethyltransferase beta-barrel domain"/>
    <property type="match status" value="1"/>
</dbReference>
<dbReference type="InterPro" id="IPR029043">
    <property type="entry name" value="GcvT/YgfZ_C"/>
</dbReference>
<feature type="domain" description="GCVT N-terminal" evidence="8">
    <location>
        <begin position="9"/>
        <end position="266"/>
    </location>
</feature>
<evidence type="ECO:0000259" key="8">
    <source>
        <dbReference type="Pfam" id="PF01571"/>
    </source>
</evidence>
<dbReference type="InterPro" id="IPR027266">
    <property type="entry name" value="TrmE/GcvT-like"/>
</dbReference>
<dbReference type="NCBIfam" id="TIGR00528">
    <property type="entry name" value="gcvT"/>
    <property type="match status" value="1"/>
</dbReference>
<evidence type="ECO:0000256" key="1">
    <source>
        <dbReference type="ARBA" id="ARBA00008609"/>
    </source>
</evidence>
<dbReference type="InterPro" id="IPR006223">
    <property type="entry name" value="GcvT"/>
</dbReference>
<dbReference type="Pfam" id="PF01571">
    <property type="entry name" value="GCV_T"/>
    <property type="match status" value="1"/>
</dbReference>
<dbReference type="SUPFAM" id="SSF103025">
    <property type="entry name" value="Folate-binding domain"/>
    <property type="match status" value="1"/>
</dbReference>
<gene>
    <name evidence="7 10" type="primary">gcvT</name>
    <name evidence="10" type="ORF">ACFSCZ_01315</name>
</gene>
<proteinExistence type="inferred from homology"/>
<evidence type="ECO:0000256" key="7">
    <source>
        <dbReference type="HAMAP-Rule" id="MF_00259"/>
    </source>
</evidence>
<evidence type="ECO:0000256" key="4">
    <source>
        <dbReference type="ARBA" id="ARBA00022679"/>
    </source>
</evidence>
<dbReference type="InterPro" id="IPR028896">
    <property type="entry name" value="GcvT/YgfZ/DmdA"/>
</dbReference>
<evidence type="ECO:0000256" key="5">
    <source>
        <dbReference type="ARBA" id="ARBA00031395"/>
    </source>
</evidence>
<evidence type="ECO:0000256" key="6">
    <source>
        <dbReference type="ARBA" id="ARBA00047665"/>
    </source>
</evidence>
<dbReference type="Gene3D" id="2.40.30.110">
    <property type="entry name" value="Aminomethyltransferase beta-barrel domains"/>
    <property type="match status" value="1"/>
</dbReference>
<accession>A0ABW4KGU3</accession>
<feature type="domain" description="Aminomethyltransferase C-terminal" evidence="9">
    <location>
        <begin position="286"/>
        <end position="364"/>
    </location>
</feature>
<reference evidence="11" key="1">
    <citation type="journal article" date="2019" name="Int. J. Syst. Evol. Microbiol.">
        <title>The Global Catalogue of Microorganisms (GCM) 10K type strain sequencing project: providing services to taxonomists for standard genome sequencing and annotation.</title>
        <authorList>
            <consortium name="The Broad Institute Genomics Platform"/>
            <consortium name="The Broad Institute Genome Sequencing Center for Infectious Disease"/>
            <person name="Wu L."/>
            <person name="Ma J."/>
        </authorList>
    </citation>
    <scope>NUCLEOTIDE SEQUENCE [LARGE SCALE GENOMIC DNA]</scope>
    <source>
        <strain evidence="11">CGMCC 1.12295</strain>
    </source>
</reference>
<dbReference type="PANTHER" id="PTHR43757">
    <property type="entry name" value="AMINOMETHYLTRANSFERASE"/>
    <property type="match status" value="1"/>
</dbReference>
<evidence type="ECO:0000313" key="10">
    <source>
        <dbReference type="EMBL" id="MFD1705388.1"/>
    </source>
</evidence>
<dbReference type="Proteomes" id="UP001597301">
    <property type="component" value="Unassembled WGS sequence"/>
</dbReference>
<dbReference type="Gene3D" id="3.30.70.1400">
    <property type="entry name" value="Aminomethyltransferase beta-barrel domains"/>
    <property type="match status" value="1"/>
</dbReference>
<dbReference type="Pfam" id="PF08669">
    <property type="entry name" value="GCV_T_C"/>
    <property type="match status" value="1"/>
</dbReference>
<dbReference type="Gene3D" id="4.10.1250.10">
    <property type="entry name" value="Aminomethyltransferase fragment"/>
    <property type="match status" value="1"/>
</dbReference>
<keyword evidence="4 7" id="KW-0808">Transferase</keyword>
<organism evidence="10 11">
    <name type="scientific">Siminovitchia sediminis</name>
    <dbReference type="NCBI Taxonomy" id="1274353"/>
    <lineage>
        <taxon>Bacteria</taxon>
        <taxon>Bacillati</taxon>
        <taxon>Bacillota</taxon>
        <taxon>Bacilli</taxon>
        <taxon>Bacillales</taxon>
        <taxon>Bacillaceae</taxon>
        <taxon>Siminovitchia</taxon>
    </lineage>
</organism>
<evidence type="ECO:0000259" key="9">
    <source>
        <dbReference type="Pfam" id="PF08669"/>
    </source>
</evidence>
<evidence type="ECO:0000313" key="11">
    <source>
        <dbReference type="Proteomes" id="UP001597301"/>
    </source>
</evidence>
<dbReference type="Gene3D" id="3.30.1360.120">
    <property type="entry name" value="Probable tRNA modification gtpase trme, domain 1"/>
    <property type="match status" value="1"/>
</dbReference>
<dbReference type="InterPro" id="IPR022903">
    <property type="entry name" value="GcvT_bac"/>
</dbReference>
<comment type="subunit">
    <text evidence="7">The glycine cleavage system is composed of four proteins: P, T, L and H.</text>
</comment>
<dbReference type="HAMAP" id="MF_00259">
    <property type="entry name" value="GcvT"/>
    <property type="match status" value="1"/>
</dbReference>
<name>A0ABW4KGU3_9BACI</name>
<evidence type="ECO:0000256" key="3">
    <source>
        <dbReference type="ARBA" id="ARBA00022576"/>
    </source>
</evidence>
<comment type="caution">
    <text evidence="10">The sequence shown here is derived from an EMBL/GenBank/DDBJ whole genome shotgun (WGS) entry which is preliminary data.</text>
</comment>
<dbReference type="PANTHER" id="PTHR43757:SF2">
    <property type="entry name" value="AMINOMETHYLTRANSFERASE, MITOCHONDRIAL"/>
    <property type="match status" value="1"/>
</dbReference>